<dbReference type="EMBL" id="MN295966">
    <property type="protein sequence ID" value="QIQ28419.1"/>
    <property type="molecule type" value="Genomic_RNA"/>
</dbReference>
<name>A0A6G9IWK4_9VIRU</name>
<sequence>MASSGLGHSGAGAVGGVGGGAGAGVRYSRRPNDDFLGIASRLEMNKNLGVSDSMLAGTNEGLKRNAQQERGLNGWQHNQGLNLRTDAAGWVVPKGLRDLADLLPSSDDAGKTPVRAVQFAYQIEPVGQATNRAHKRALTVPYSAPARYKGTMIQFGGMSMHECNNDSASAVAKVARHYASSVNAYSSTGIASNMSIAQEIHRGSDMLGLFAIMWMIQLDIAGGNPVSVNIDAGDVRRLVPVGLNPLEEAEAMKSQPGVRVHRAALEPLALVMLYTATHRAALTQASPWLDRYSWVDTDMTVYNGPLPTGTVGRQLHGRSDAAQVAAVIVGIANTYDLRDSCAAGYRVAQWLYGDRCVNSSVRLDCGPQTLFHEIENSVNRNTMPQMCWALSSNQLALASQFIGYANAEYMRDLARSTVVHGLRVRDAHVMRRALSNIDVHALETIVDRYIAGQTLLPDLPVDFAHYVRLGLRRGWVETGVVHNLALGRAVGASISGSCVERLEMPDQAMLSETDVLAYGSAHARAEATAWLVNELIRNGGENLCASLDEAVPKSGATTQMHVDCSYYMGMTLQFMVVGFGNDMVLKYHRPVNFVFTPTVDQVRSDRDDQARVPEVQPMTDIDNELAQESARTRVETADDIMRHVMAIRGSKQSTLFQRGPTVPVVAKPQFDEGTVVVTSPSDDVIAAVQELAERGVGPGHTSGEGALCGANALHMALQVVEDTHELTVEALNEMLRDAVRETVTTEDLGENATNWYSEVQLAAVSRELGYNLTVVEGKGKGTAVAYSTTDVPGAKHLIVFQLTPGHWEGPSTSNAHTRVRVSGRASGTPRVEHARTAGRSAFRRVLRRGENT</sequence>
<dbReference type="GO" id="GO:0019028">
    <property type="term" value="C:viral capsid"/>
    <property type="evidence" value="ECO:0007669"/>
    <property type="project" value="UniProtKB-KW"/>
</dbReference>
<dbReference type="Proteomes" id="UP000887880">
    <property type="component" value="Genome"/>
</dbReference>
<protein>
    <submittedName>
        <fullName evidence="1">Putative coat protein</fullName>
    </submittedName>
</protein>
<evidence type="ECO:0000313" key="1">
    <source>
        <dbReference type="EMBL" id="QIQ28419.1"/>
    </source>
</evidence>
<evidence type="ECO:0000313" key="2">
    <source>
        <dbReference type="Proteomes" id="UP000887880"/>
    </source>
</evidence>
<keyword evidence="1" id="KW-0946">Virion</keyword>
<organism evidence="1 2">
    <name type="scientific">Fusarium sacchari chrysovirus 1</name>
    <dbReference type="NCBI Taxonomy" id="2716763"/>
    <lineage>
        <taxon>Viruses</taxon>
        <taxon>Riboviria</taxon>
        <taxon>Orthornavirae</taxon>
        <taxon>Duplornaviricota</taxon>
        <taxon>Chrymotiviricetes</taxon>
        <taxon>Ghabrivirales</taxon>
        <taxon>Alphatotivirineae</taxon>
        <taxon>Chrysoviridae</taxon>
        <taxon>Betachrysovirus</taxon>
        <taxon>Betachrysovirus foxyspori</taxon>
    </lineage>
</organism>
<reference evidence="1" key="1">
    <citation type="journal article" date="2020" name="Front. Microbiol.">
        <title>Virome Identification and Characterization of Fusarium sacchari and F. andiyazi: Causative Agents of Pokkah Boeng Disease in Sugarcane.</title>
        <authorList>
            <person name="Yao Z."/>
            <person name="Zou C."/>
            <person name="Peng N."/>
            <person name="Zhu Y."/>
            <person name="Bao Y."/>
            <person name="Zhou Q."/>
            <person name="Wu Q."/>
            <person name="Chen B."/>
            <person name="Zhang M."/>
        </authorList>
    </citation>
    <scope>NUCLEOTIDE SEQUENCE</scope>
    <source>
        <strain evidence="1">FZ04</strain>
    </source>
</reference>
<keyword evidence="1" id="KW-0167">Capsid protein</keyword>
<accession>A0A6G9IWK4</accession>
<proteinExistence type="predicted"/>